<accession>A0A7X1E9S9</accession>
<proteinExistence type="predicted"/>
<evidence type="ECO:0000313" key="3">
    <source>
        <dbReference type="Proteomes" id="UP000526501"/>
    </source>
</evidence>
<feature type="compositionally biased region" description="Basic and acidic residues" evidence="1">
    <location>
        <begin position="350"/>
        <end position="364"/>
    </location>
</feature>
<feature type="region of interest" description="Disordered" evidence="1">
    <location>
        <begin position="251"/>
        <end position="274"/>
    </location>
</feature>
<dbReference type="Proteomes" id="UP000526501">
    <property type="component" value="Unassembled WGS sequence"/>
</dbReference>
<gene>
    <name evidence="2" type="ORF">H5P27_08495</name>
</gene>
<reference evidence="2 3" key="1">
    <citation type="submission" date="2020-07" db="EMBL/GenBank/DDBJ databases">
        <authorList>
            <person name="Feng X."/>
        </authorList>
    </citation>
    <scope>NUCLEOTIDE SEQUENCE [LARGE SCALE GENOMIC DNA]</scope>
    <source>
        <strain evidence="2 3">JCM23202</strain>
    </source>
</reference>
<evidence type="ECO:0000256" key="1">
    <source>
        <dbReference type="SAM" id="MobiDB-lite"/>
    </source>
</evidence>
<comment type="caution">
    <text evidence="2">The sequence shown here is derived from an EMBL/GenBank/DDBJ whole genome shotgun (WGS) entry which is preliminary data.</text>
</comment>
<feature type="compositionally biased region" description="Basic and acidic residues" evidence="1">
    <location>
        <begin position="251"/>
        <end position="263"/>
    </location>
</feature>
<evidence type="ECO:0000313" key="2">
    <source>
        <dbReference type="EMBL" id="MBC2606082.1"/>
    </source>
</evidence>
<dbReference type="RefSeq" id="WP_185659964.1">
    <property type="nucleotide sequence ID" value="NZ_CAWPOO010000007.1"/>
</dbReference>
<dbReference type="AlphaFoldDB" id="A0A7X1E9S9"/>
<protein>
    <submittedName>
        <fullName evidence="2">Uncharacterized protein</fullName>
    </submittedName>
</protein>
<feature type="compositionally biased region" description="Gly residues" evidence="1">
    <location>
        <begin position="366"/>
        <end position="375"/>
    </location>
</feature>
<dbReference type="EMBL" id="JACHVC010000007">
    <property type="protein sequence ID" value="MBC2606082.1"/>
    <property type="molecule type" value="Genomic_DNA"/>
</dbReference>
<name>A0A7X1E9S9_9BACT</name>
<keyword evidence="3" id="KW-1185">Reference proteome</keyword>
<sequence>MKLRKLLKANGWQVARRVKNKQSGKTSCIIINDPDEAAEAFDLKKDRVGLLPEGSKRKTPFYLDFYNFRLINRRLLLDRFQTLESYGEVLDKVAESLLTELCRGEELQPNTIVESLKLAGCEKSNANRERVEFLGLGKVAPASVAMEVFRNELEIRFEKMLDHGRRFLEEKRDEWRAFVAFAEEAVDESFSDALFREIYVEWLYEYSSISLFGKYEKLRDKNGETVIILRSDLQVAVKQFVEAEDLKRRPEQPKINVEKEQPKAAETQPKPTFEARPLFDPAEMVSIVADALEKEEVEIGDQASELDIIKRVAADLGAECVLDEYGELSFRVGSKVVWEDPQETLIDMARDMNLDRKPDDDDRAPGGTGGPEMGF</sequence>
<feature type="region of interest" description="Disordered" evidence="1">
    <location>
        <begin position="350"/>
        <end position="375"/>
    </location>
</feature>
<organism evidence="2 3">
    <name type="scientific">Pelagicoccus albus</name>
    <dbReference type="NCBI Taxonomy" id="415222"/>
    <lineage>
        <taxon>Bacteria</taxon>
        <taxon>Pseudomonadati</taxon>
        <taxon>Verrucomicrobiota</taxon>
        <taxon>Opitutia</taxon>
        <taxon>Puniceicoccales</taxon>
        <taxon>Pelagicoccaceae</taxon>
        <taxon>Pelagicoccus</taxon>
    </lineage>
</organism>